<keyword evidence="4" id="KW-1185">Reference proteome</keyword>
<dbReference type="PANTHER" id="PTHR33784:SF25">
    <property type="entry name" value="NUCLEIC ACID-BINDING, OB-FOLD-LIKE PROTEIN"/>
    <property type="match status" value="1"/>
</dbReference>
<reference evidence="2" key="3">
    <citation type="submission" date="2021-01" db="EMBL/GenBank/DDBJ databases">
        <authorList>
            <consortium name="Genoscope - CEA"/>
            <person name="William W."/>
        </authorList>
    </citation>
    <scope>NUCLEOTIDE SEQUENCE</scope>
</reference>
<dbReference type="PANTHER" id="PTHR33784">
    <property type="entry name" value="OS05G0482100 PROTEIN"/>
    <property type="match status" value="1"/>
</dbReference>
<name>A0A078HKA9_BRANA</name>
<evidence type="ECO:0000313" key="2">
    <source>
        <dbReference type="EMBL" id="CAF2052474.1"/>
    </source>
</evidence>
<dbReference type="Gramene" id="CDY38051">
    <property type="protein sequence ID" value="CDY38051"/>
    <property type="gene ID" value="GSBRNA2T00065121001"/>
</dbReference>
<gene>
    <name evidence="3" type="primary">BnaCnng09120D</name>
    <name evidence="2" type="ORF">DARMORV10_A09P69320.1</name>
    <name evidence="3" type="ORF">GSBRNA2T00065121001</name>
</gene>
<dbReference type="EMBL" id="LK032414">
    <property type="protein sequence ID" value="CDY38051.1"/>
    <property type="molecule type" value="Genomic_DNA"/>
</dbReference>
<sequence>MSLPDLPDNVLAIILGKVGESSYEDYAGCMLSCKTFQRLSKYPEVLQKLDLTKAFTPPWERIPNASNILYECAQFRNVHAIFLCGLIDYYFAKPRITGINHLKSAADAGHCEAMYLYGMALINEKQLAEGAKYIKMLWTKRGFEAVWQCLENCSRVVQEMSIREYRGYEMLVSQIEVGDEGVVGQFEEVGDEWLIYNEILCFIDYI</sequence>
<dbReference type="AlphaFoldDB" id="A0A078HKA9"/>
<dbReference type="STRING" id="3708.A0A078HKA9"/>
<dbReference type="EMBL" id="HG994363">
    <property type="protein sequence ID" value="CAF2052474.1"/>
    <property type="molecule type" value="Genomic_DNA"/>
</dbReference>
<accession>A0A078HKA9</accession>
<reference evidence="3 4" key="1">
    <citation type="journal article" date="2014" name="Science">
        <title>Plant genetics. Early allopolyploid evolution in the post-Neolithic Brassica napus oilseed genome.</title>
        <authorList>
            <person name="Chalhoub B."/>
            <person name="Denoeud F."/>
            <person name="Liu S."/>
            <person name="Parkin I.A."/>
            <person name="Tang H."/>
            <person name="Wang X."/>
            <person name="Chiquet J."/>
            <person name="Belcram H."/>
            <person name="Tong C."/>
            <person name="Samans B."/>
            <person name="Correa M."/>
            <person name="Da Silva C."/>
            <person name="Just J."/>
            <person name="Falentin C."/>
            <person name="Koh C.S."/>
            <person name="Le Clainche I."/>
            <person name="Bernard M."/>
            <person name="Bento P."/>
            <person name="Noel B."/>
            <person name="Labadie K."/>
            <person name="Alberti A."/>
            <person name="Charles M."/>
            <person name="Arnaud D."/>
            <person name="Guo H."/>
            <person name="Daviaud C."/>
            <person name="Alamery S."/>
            <person name="Jabbari K."/>
            <person name="Zhao M."/>
            <person name="Edger P.P."/>
            <person name="Chelaifa H."/>
            <person name="Tack D."/>
            <person name="Lassalle G."/>
            <person name="Mestiri I."/>
            <person name="Schnel N."/>
            <person name="Le Paslier M.C."/>
            <person name="Fan G."/>
            <person name="Renault V."/>
            <person name="Bayer P.E."/>
            <person name="Golicz A.A."/>
            <person name="Manoli S."/>
            <person name="Lee T.H."/>
            <person name="Thi V.H."/>
            <person name="Chalabi S."/>
            <person name="Hu Q."/>
            <person name="Fan C."/>
            <person name="Tollenaere R."/>
            <person name="Lu Y."/>
            <person name="Battail C."/>
            <person name="Shen J."/>
            <person name="Sidebottom C.H."/>
            <person name="Wang X."/>
            <person name="Canaguier A."/>
            <person name="Chauveau A."/>
            <person name="Berard A."/>
            <person name="Deniot G."/>
            <person name="Guan M."/>
            <person name="Liu Z."/>
            <person name="Sun F."/>
            <person name="Lim Y.P."/>
            <person name="Lyons E."/>
            <person name="Town C.D."/>
            <person name="Bancroft I."/>
            <person name="Wang X."/>
            <person name="Meng J."/>
            <person name="Ma J."/>
            <person name="Pires J.C."/>
            <person name="King G.J."/>
            <person name="Brunel D."/>
            <person name="Delourme R."/>
            <person name="Renard M."/>
            <person name="Aury J.M."/>
            <person name="Adams K.L."/>
            <person name="Batley J."/>
            <person name="Snowdon R.J."/>
            <person name="Tost J."/>
            <person name="Edwards D."/>
            <person name="Zhou Y."/>
            <person name="Hua W."/>
            <person name="Sharpe A.G."/>
            <person name="Paterson A.H."/>
            <person name="Guan C."/>
            <person name="Wincker P."/>
        </authorList>
    </citation>
    <scope>NUCLEOTIDE SEQUENCE [LARGE SCALE GENOMIC DNA]</scope>
    <source>
        <strain evidence="4">cv. Darmor-bzh</strain>
    </source>
</reference>
<reference evidence="3" key="2">
    <citation type="submission" date="2014-06" db="EMBL/GenBank/DDBJ databases">
        <authorList>
            <person name="Genoscope - CEA"/>
        </authorList>
    </citation>
    <scope>NUCLEOTIDE SEQUENCE</scope>
</reference>
<evidence type="ECO:0000259" key="1">
    <source>
        <dbReference type="Pfam" id="PF23310"/>
    </source>
</evidence>
<dbReference type="InterPro" id="IPR040338">
    <property type="entry name" value="At1g67623-like"/>
</dbReference>
<dbReference type="InterPro" id="IPR057136">
    <property type="entry name" value="At2g35280_TPR_dom"/>
</dbReference>
<dbReference type="SUPFAM" id="SSF81901">
    <property type="entry name" value="HCP-like"/>
    <property type="match status" value="1"/>
</dbReference>
<proteinExistence type="predicted"/>
<evidence type="ECO:0000313" key="4">
    <source>
        <dbReference type="Proteomes" id="UP000028999"/>
    </source>
</evidence>
<protein>
    <submittedName>
        <fullName evidence="2">(rape) hypothetical protein</fullName>
    </submittedName>
    <submittedName>
        <fullName evidence="3">BnaCnng09120D protein</fullName>
    </submittedName>
</protein>
<evidence type="ECO:0000313" key="3">
    <source>
        <dbReference type="EMBL" id="CDY38051.1"/>
    </source>
</evidence>
<organism evidence="3 4">
    <name type="scientific">Brassica napus</name>
    <name type="common">Rape</name>
    <dbReference type="NCBI Taxonomy" id="3708"/>
    <lineage>
        <taxon>Eukaryota</taxon>
        <taxon>Viridiplantae</taxon>
        <taxon>Streptophyta</taxon>
        <taxon>Embryophyta</taxon>
        <taxon>Tracheophyta</taxon>
        <taxon>Spermatophyta</taxon>
        <taxon>Magnoliopsida</taxon>
        <taxon>eudicotyledons</taxon>
        <taxon>Gunneridae</taxon>
        <taxon>Pentapetalae</taxon>
        <taxon>rosids</taxon>
        <taxon>malvids</taxon>
        <taxon>Brassicales</taxon>
        <taxon>Brassicaceae</taxon>
        <taxon>Brassiceae</taxon>
        <taxon>Brassica</taxon>
    </lineage>
</organism>
<dbReference type="Proteomes" id="UP001295469">
    <property type="component" value="Chromosome A09"/>
</dbReference>
<feature type="domain" description="At2g35280-like TPR" evidence="1">
    <location>
        <begin position="56"/>
        <end position="157"/>
    </location>
</feature>
<dbReference type="PaxDb" id="3708-A0A078HKA9"/>
<dbReference type="Pfam" id="PF23310">
    <property type="entry name" value="TPR_27"/>
    <property type="match status" value="1"/>
</dbReference>
<dbReference type="Proteomes" id="UP000028999">
    <property type="component" value="Unassembled WGS sequence"/>
</dbReference>